<dbReference type="OrthoDB" id="2888740at2"/>
<protein>
    <submittedName>
        <fullName evidence="1">Uncharacterized protein</fullName>
    </submittedName>
</protein>
<accession>A0A0C2SGR1</accession>
<dbReference type="AlphaFoldDB" id="A0A0C2SGR1"/>
<organism evidence="1 2">
    <name type="scientific">Jeotgalibacillus campisalis</name>
    <dbReference type="NCBI Taxonomy" id="220754"/>
    <lineage>
        <taxon>Bacteria</taxon>
        <taxon>Bacillati</taxon>
        <taxon>Bacillota</taxon>
        <taxon>Bacilli</taxon>
        <taxon>Bacillales</taxon>
        <taxon>Caryophanaceae</taxon>
        <taxon>Jeotgalibacillus</taxon>
    </lineage>
</organism>
<keyword evidence="2" id="KW-1185">Reference proteome</keyword>
<proteinExistence type="predicted"/>
<dbReference type="Proteomes" id="UP000031972">
    <property type="component" value="Unassembled WGS sequence"/>
</dbReference>
<evidence type="ECO:0000313" key="1">
    <source>
        <dbReference type="EMBL" id="KIL53119.1"/>
    </source>
</evidence>
<name>A0A0C2SGR1_9BACL</name>
<sequence>MYTANPVSNRVHDRPEILGRLLNFHDITSLDFLNDQENMLSSVRVPWSEKNEMINEYMEIQIEPGYVDVKIRKKTA</sequence>
<dbReference type="EMBL" id="JXRR01000001">
    <property type="protein sequence ID" value="KIL53119.1"/>
    <property type="molecule type" value="Genomic_DNA"/>
</dbReference>
<dbReference type="RefSeq" id="WP_041054196.1">
    <property type="nucleotide sequence ID" value="NZ_JXRR01000001.1"/>
</dbReference>
<gene>
    <name evidence="1" type="ORF">KR50_04480</name>
</gene>
<evidence type="ECO:0000313" key="2">
    <source>
        <dbReference type="Proteomes" id="UP000031972"/>
    </source>
</evidence>
<reference evidence="1 2" key="1">
    <citation type="submission" date="2015-01" db="EMBL/GenBank/DDBJ databases">
        <title>Jeotgalibacillus campisalis genome sequencing.</title>
        <authorList>
            <person name="Goh K.M."/>
            <person name="Chan K.-G."/>
            <person name="Yaakop A.S."/>
            <person name="Ee R."/>
            <person name="Gan H.M."/>
            <person name="Chan C.S."/>
        </authorList>
    </citation>
    <scope>NUCLEOTIDE SEQUENCE [LARGE SCALE GENOMIC DNA]</scope>
    <source>
        <strain evidence="1 2">SF-57</strain>
    </source>
</reference>
<comment type="caution">
    <text evidence="1">The sequence shown here is derived from an EMBL/GenBank/DDBJ whole genome shotgun (WGS) entry which is preliminary data.</text>
</comment>
<dbReference type="PATRIC" id="fig|220754.4.peg.458"/>